<name>A0A1R4GWD0_9MICC</name>
<keyword evidence="1 2" id="KW-0238">DNA-binding</keyword>
<dbReference type="Proteomes" id="UP000195913">
    <property type="component" value="Unassembled WGS sequence"/>
</dbReference>
<evidence type="ECO:0000256" key="2">
    <source>
        <dbReference type="PROSITE-ProRule" id="PRU00335"/>
    </source>
</evidence>
<dbReference type="InterPro" id="IPR036271">
    <property type="entry name" value="Tet_transcr_reg_TetR-rel_C_sf"/>
</dbReference>
<keyword evidence="6" id="KW-1185">Reference proteome</keyword>
<protein>
    <submittedName>
        <fullName evidence="5">Transcriptional regulator, TetR family</fullName>
    </submittedName>
</protein>
<dbReference type="Gene3D" id="1.10.357.10">
    <property type="entry name" value="Tetracycline Repressor, domain 2"/>
    <property type="match status" value="1"/>
</dbReference>
<feature type="DNA-binding region" description="H-T-H motif" evidence="2">
    <location>
        <begin position="50"/>
        <end position="69"/>
    </location>
</feature>
<evidence type="ECO:0000256" key="1">
    <source>
        <dbReference type="ARBA" id="ARBA00023125"/>
    </source>
</evidence>
<dbReference type="Pfam" id="PF00440">
    <property type="entry name" value="TetR_N"/>
    <property type="match status" value="1"/>
</dbReference>
<dbReference type="GO" id="GO:0003700">
    <property type="term" value="F:DNA-binding transcription factor activity"/>
    <property type="evidence" value="ECO:0007669"/>
    <property type="project" value="TreeGrafter"/>
</dbReference>
<proteinExistence type="predicted"/>
<gene>
    <name evidence="5" type="ORF">FM101_15035</name>
</gene>
<feature type="region of interest" description="Disordered" evidence="3">
    <location>
        <begin position="223"/>
        <end position="250"/>
    </location>
</feature>
<dbReference type="GO" id="GO:0000976">
    <property type="term" value="F:transcription cis-regulatory region binding"/>
    <property type="evidence" value="ECO:0007669"/>
    <property type="project" value="TreeGrafter"/>
</dbReference>
<dbReference type="InterPro" id="IPR009057">
    <property type="entry name" value="Homeodomain-like_sf"/>
</dbReference>
<organism evidence="5 6">
    <name type="scientific">Arthrobacter rhombi</name>
    <dbReference type="NCBI Taxonomy" id="71253"/>
    <lineage>
        <taxon>Bacteria</taxon>
        <taxon>Bacillati</taxon>
        <taxon>Actinomycetota</taxon>
        <taxon>Actinomycetes</taxon>
        <taxon>Micrococcales</taxon>
        <taxon>Micrococcaceae</taxon>
        <taxon>Arthrobacter</taxon>
    </lineage>
</organism>
<feature type="region of interest" description="Disordered" evidence="3">
    <location>
        <begin position="1"/>
        <end position="28"/>
    </location>
</feature>
<sequence length="250" mass="27321">MNTSEPPATSGPGATGDGRSARWDAHRQSRRTELVKAARSVIHRIGPSASMDDFAAAAGTSKSVFYRYFRDKDGLRQAMGEMAIGQMRAKVVDAARRATTEESGLRAMVKAYLQMAQTSPNVYFFVTDTARDPFRPVPEKTGDAPLDDFFAEITSMMKDRMHAYLNDRHGTTGITSPALELWPTASIGMVRAAGEAWLRTAASPLKPDELELTETITTWLVSGITGHPPGAPEQSQHPSNEAIELERHTT</sequence>
<feature type="compositionally biased region" description="Basic and acidic residues" evidence="3">
    <location>
        <begin position="19"/>
        <end position="28"/>
    </location>
</feature>
<accession>A0A1R4GWD0</accession>
<dbReference type="PANTHER" id="PTHR30055:SF160">
    <property type="entry name" value="TRANSCRIPTIONAL REGULATORY PROTEIN (PROBABLY ASNC-FAMILY)-RELATED"/>
    <property type="match status" value="1"/>
</dbReference>
<evidence type="ECO:0000259" key="4">
    <source>
        <dbReference type="PROSITE" id="PS50977"/>
    </source>
</evidence>
<dbReference type="SUPFAM" id="SSF46689">
    <property type="entry name" value="Homeodomain-like"/>
    <property type="match status" value="1"/>
</dbReference>
<dbReference type="SUPFAM" id="SSF48498">
    <property type="entry name" value="Tetracyclin repressor-like, C-terminal domain"/>
    <property type="match status" value="1"/>
</dbReference>
<dbReference type="PANTHER" id="PTHR30055">
    <property type="entry name" value="HTH-TYPE TRANSCRIPTIONAL REGULATOR RUTR"/>
    <property type="match status" value="1"/>
</dbReference>
<dbReference type="InterPro" id="IPR050109">
    <property type="entry name" value="HTH-type_TetR-like_transc_reg"/>
</dbReference>
<feature type="domain" description="HTH tetR-type" evidence="4">
    <location>
        <begin position="28"/>
        <end position="87"/>
    </location>
</feature>
<evidence type="ECO:0000256" key="3">
    <source>
        <dbReference type="SAM" id="MobiDB-lite"/>
    </source>
</evidence>
<dbReference type="RefSeq" id="WP_087001064.1">
    <property type="nucleotide sequence ID" value="NZ_FUHW01000052.1"/>
</dbReference>
<evidence type="ECO:0000313" key="6">
    <source>
        <dbReference type="Proteomes" id="UP000195913"/>
    </source>
</evidence>
<dbReference type="AlphaFoldDB" id="A0A1R4GWD0"/>
<dbReference type="PROSITE" id="PS50977">
    <property type="entry name" value="HTH_TETR_2"/>
    <property type="match status" value="1"/>
</dbReference>
<dbReference type="EMBL" id="FUHW01000052">
    <property type="protein sequence ID" value="SJM72405.1"/>
    <property type="molecule type" value="Genomic_DNA"/>
</dbReference>
<reference evidence="5 6" key="1">
    <citation type="submission" date="2017-02" db="EMBL/GenBank/DDBJ databases">
        <authorList>
            <person name="Peterson S.W."/>
        </authorList>
    </citation>
    <scope>NUCLEOTIDE SEQUENCE [LARGE SCALE GENOMIC DNA]</scope>
    <source>
        <strain evidence="5 6">B Ar 00.02</strain>
    </source>
</reference>
<dbReference type="InterPro" id="IPR001647">
    <property type="entry name" value="HTH_TetR"/>
</dbReference>
<evidence type="ECO:0000313" key="5">
    <source>
        <dbReference type="EMBL" id="SJM72405.1"/>
    </source>
</evidence>